<sequence length="276" mass="30472">MTTDAPDGALYTGTVIHRRFTPRAHLLRYRVFSLLADLDALPALDTRLRLFGHNRRAVLSLHDRDHGPGDGTPLRRWVDAELAAAGIDLGDGGRVRLLCYPRLWGYAFNPLSVYWCHRADGSLAAVLHEVNNTFGQRRVYLIPAEATEATEGGAVRQKAAKDFYVSPFMPMSMEYRFTLRPPGAAVTVAIDEHDRDSGEKILHASFTGRARPLTDATIAGAVGRHPLMTAKVVAGIHWEALRLWRKKVPLQPRPPAPDRLVTVVGRDPARGEGHAA</sequence>
<proteinExistence type="predicted"/>
<keyword evidence="2" id="KW-1185">Reference proteome</keyword>
<dbReference type="AlphaFoldDB" id="K9GXS8"/>
<accession>K9GXS8</accession>
<protein>
    <recommendedName>
        <fullName evidence="3">DUF1365 domain-containing protein</fullName>
    </recommendedName>
</protein>
<dbReference type="InterPro" id="IPR010775">
    <property type="entry name" value="DUF1365"/>
</dbReference>
<dbReference type="EMBL" id="ANHY01000012">
    <property type="protein sequence ID" value="EKV29574.1"/>
    <property type="molecule type" value="Genomic_DNA"/>
</dbReference>
<dbReference type="PATRIC" id="fig|1238182.3.peg.2611"/>
<evidence type="ECO:0000313" key="1">
    <source>
        <dbReference type="EMBL" id="EKV29574.1"/>
    </source>
</evidence>
<dbReference type="PANTHER" id="PTHR33973:SF4">
    <property type="entry name" value="OS07G0153300 PROTEIN"/>
    <property type="match status" value="1"/>
</dbReference>
<dbReference type="STRING" id="1238182.C882_0396"/>
<dbReference type="PANTHER" id="PTHR33973">
    <property type="entry name" value="OS07G0153300 PROTEIN"/>
    <property type="match status" value="1"/>
</dbReference>
<reference evidence="1 2" key="1">
    <citation type="journal article" date="2013" name="Genome Announc.">
        <title>Draft Genome Sequence of an Alphaproteobacterium, Caenispirillum salinarum AK4(T), Isolated from a Solar Saltern.</title>
        <authorList>
            <person name="Khatri I."/>
            <person name="Singh A."/>
            <person name="Korpole S."/>
            <person name="Pinnaka A.K."/>
            <person name="Subramanian S."/>
        </authorList>
    </citation>
    <scope>NUCLEOTIDE SEQUENCE [LARGE SCALE GENOMIC DNA]</scope>
    <source>
        <strain evidence="1 2">AK4</strain>
    </source>
</reference>
<name>K9GXS8_9PROT</name>
<dbReference type="OrthoDB" id="9778801at2"/>
<dbReference type="Pfam" id="PF07103">
    <property type="entry name" value="DUF1365"/>
    <property type="match status" value="1"/>
</dbReference>
<dbReference type="RefSeq" id="WP_009541055.1">
    <property type="nucleotide sequence ID" value="NZ_ANHY01000012.1"/>
</dbReference>
<comment type="caution">
    <text evidence="1">The sequence shown here is derived from an EMBL/GenBank/DDBJ whole genome shotgun (WGS) entry which is preliminary data.</text>
</comment>
<dbReference type="Proteomes" id="UP000009881">
    <property type="component" value="Unassembled WGS sequence"/>
</dbReference>
<evidence type="ECO:0000313" key="2">
    <source>
        <dbReference type="Proteomes" id="UP000009881"/>
    </source>
</evidence>
<evidence type="ECO:0008006" key="3">
    <source>
        <dbReference type="Google" id="ProtNLM"/>
    </source>
</evidence>
<organism evidence="1 2">
    <name type="scientific">Caenispirillum salinarum AK4</name>
    <dbReference type="NCBI Taxonomy" id="1238182"/>
    <lineage>
        <taxon>Bacteria</taxon>
        <taxon>Pseudomonadati</taxon>
        <taxon>Pseudomonadota</taxon>
        <taxon>Alphaproteobacteria</taxon>
        <taxon>Rhodospirillales</taxon>
        <taxon>Novispirillaceae</taxon>
        <taxon>Caenispirillum</taxon>
    </lineage>
</organism>
<gene>
    <name evidence="1" type="ORF">C882_0396</name>
</gene>
<dbReference type="eggNOG" id="COG3496">
    <property type="taxonomic scope" value="Bacteria"/>
</dbReference>